<proteinExistence type="predicted"/>
<dbReference type="EMBL" id="BDQV01000308">
    <property type="protein sequence ID" value="GAY62478.1"/>
    <property type="molecule type" value="Genomic_DNA"/>
</dbReference>
<accession>A0A2H5QCW4</accession>
<evidence type="ECO:0000313" key="2">
    <source>
        <dbReference type="Proteomes" id="UP000236630"/>
    </source>
</evidence>
<sequence length="86" mass="9456">MTTTNGVLLSRLMSDGSDGFDLSPTDTEELQSFTFREIPTVIISSENILARIDRGLLEQKAHPGSIKPARIQYSLSRPQRGHLSVG</sequence>
<evidence type="ECO:0000313" key="1">
    <source>
        <dbReference type="EMBL" id="GAY62478.1"/>
    </source>
</evidence>
<feature type="non-terminal residue" evidence="1">
    <location>
        <position position="86"/>
    </location>
</feature>
<organism evidence="1 2">
    <name type="scientific">Citrus unshiu</name>
    <name type="common">Satsuma mandarin</name>
    <name type="synonym">Citrus nobilis var. unshiu</name>
    <dbReference type="NCBI Taxonomy" id="55188"/>
    <lineage>
        <taxon>Eukaryota</taxon>
        <taxon>Viridiplantae</taxon>
        <taxon>Streptophyta</taxon>
        <taxon>Embryophyta</taxon>
        <taxon>Tracheophyta</taxon>
        <taxon>Spermatophyta</taxon>
        <taxon>Magnoliopsida</taxon>
        <taxon>eudicotyledons</taxon>
        <taxon>Gunneridae</taxon>
        <taxon>Pentapetalae</taxon>
        <taxon>rosids</taxon>
        <taxon>malvids</taxon>
        <taxon>Sapindales</taxon>
        <taxon>Rutaceae</taxon>
        <taxon>Aurantioideae</taxon>
        <taxon>Citrus</taxon>
    </lineage>
</organism>
<keyword evidence="2" id="KW-1185">Reference proteome</keyword>
<name>A0A2H5QCW4_CITUN</name>
<dbReference type="AlphaFoldDB" id="A0A2H5QCW4"/>
<protein>
    <submittedName>
        <fullName evidence="1">Uncharacterized protein</fullName>
    </submittedName>
</protein>
<dbReference type="Proteomes" id="UP000236630">
    <property type="component" value="Unassembled WGS sequence"/>
</dbReference>
<reference evidence="1 2" key="1">
    <citation type="journal article" date="2017" name="Front. Genet.">
        <title>Draft sequencing of the heterozygous diploid genome of Satsuma (Citrus unshiu Marc.) using a hybrid assembly approach.</title>
        <authorList>
            <person name="Shimizu T."/>
            <person name="Tanizawa Y."/>
            <person name="Mochizuki T."/>
            <person name="Nagasaki H."/>
            <person name="Yoshioka T."/>
            <person name="Toyoda A."/>
            <person name="Fujiyama A."/>
            <person name="Kaminuma E."/>
            <person name="Nakamura Y."/>
        </authorList>
    </citation>
    <scope>NUCLEOTIDE SEQUENCE [LARGE SCALE GENOMIC DNA]</scope>
    <source>
        <strain evidence="2">cv. Miyagawa wase</strain>
    </source>
</reference>
<gene>
    <name evidence="1" type="ORF">CUMW_218120</name>
</gene>
<dbReference type="STRING" id="55188.A0A2H5QCW4"/>
<comment type="caution">
    <text evidence="1">The sequence shown here is derived from an EMBL/GenBank/DDBJ whole genome shotgun (WGS) entry which is preliminary data.</text>
</comment>